<dbReference type="Pfam" id="PF13490">
    <property type="entry name" value="zf-HC2"/>
    <property type="match status" value="1"/>
</dbReference>
<keyword evidence="7" id="KW-1185">Reference proteome</keyword>
<feature type="transmembrane region" description="Helical" evidence="4">
    <location>
        <begin position="99"/>
        <end position="120"/>
    </location>
</feature>
<evidence type="ECO:0000259" key="5">
    <source>
        <dbReference type="Pfam" id="PF13490"/>
    </source>
</evidence>
<keyword evidence="1" id="KW-0805">Transcription regulation</keyword>
<evidence type="ECO:0000313" key="7">
    <source>
        <dbReference type="Proteomes" id="UP001611580"/>
    </source>
</evidence>
<evidence type="ECO:0000313" key="6">
    <source>
        <dbReference type="EMBL" id="MFI2486924.1"/>
    </source>
</evidence>
<comment type="caution">
    <text evidence="6">The sequence shown here is derived from an EMBL/GenBank/DDBJ whole genome shotgun (WGS) entry which is preliminary data.</text>
</comment>
<keyword evidence="4" id="KW-1133">Transmembrane helix</keyword>
<gene>
    <name evidence="6" type="ORF">ACH47X_08440</name>
</gene>
<proteinExistence type="predicted"/>
<sequence length="297" mass="30160">MNGTDRCADLRDALTEVALGVADGTTRGEVMAHLATCDRCRDELSSLSAAADELLLLVPEREPAAGFEGRVLDRLTRVPAGSAGDHHPTTVRRHRMRRAALAGVAAAGLLVAGGAGVWIVTAPDRELAASYRTTLDTAGGHYLAAADLVADGTKDGAAASVGTVFLYDGNPSWAYVVVRDAGAATSYDVTAVVAAVANSGIGGTDSTDMSTAAPYGRGVRATEPGHTTFDRRNSDAGTPPGAGTPGSAETREIALGSCVVATGSCSAGGVLDVPVRDVRSVRLTTPDGTTWATATLP</sequence>
<dbReference type="InterPro" id="IPR041916">
    <property type="entry name" value="Anti_sigma_zinc_sf"/>
</dbReference>
<feature type="region of interest" description="Disordered" evidence="3">
    <location>
        <begin position="217"/>
        <end position="248"/>
    </location>
</feature>
<evidence type="ECO:0000256" key="1">
    <source>
        <dbReference type="ARBA" id="ARBA00023015"/>
    </source>
</evidence>
<organism evidence="6 7">
    <name type="scientific">Promicromonospora kroppenstedtii</name>
    <dbReference type="NCBI Taxonomy" id="440482"/>
    <lineage>
        <taxon>Bacteria</taxon>
        <taxon>Bacillati</taxon>
        <taxon>Actinomycetota</taxon>
        <taxon>Actinomycetes</taxon>
        <taxon>Micrococcales</taxon>
        <taxon>Promicromonosporaceae</taxon>
        <taxon>Promicromonospora</taxon>
    </lineage>
</organism>
<protein>
    <submittedName>
        <fullName evidence="6">Anti-sigma factor family protein</fullName>
    </submittedName>
</protein>
<feature type="domain" description="Putative zinc-finger" evidence="5">
    <location>
        <begin position="7"/>
        <end position="41"/>
    </location>
</feature>
<keyword evidence="2" id="KW-0804">Transcription</keyword>
<dbReference type="Gene3D" id="1.10.10.1320">
    <property type="entry name" value="Anti-sigma factor, zinc-finger domain"/>
    <property type="match status" value="1"/>
</dbReference>
<evidence type="ECO:0000256" key="4">
    <source>
        <dbReference type="SAM" id="Phobius"/>
    </source>
</evidence>
<keyword evidence="4" id="KW-0812">Transmembrane</keyword>
<evidence type="ECO:0000256" key="3">
    <source>
        <dbReference type="SAM" id="MobiDB-lite"/>
    </source>
</evidence>
<dbReference type="InterPro" id="IPR027383">
    <property type="entry name" value="Znf_put"/>
</dbReference>
<dbReference type="Proteomes" id="UP001611580">
    <property type="component" value="Unassembled WGS sequence"/>
</dbReference>
<keyword evidence="4" id="KW-0472">Membrane</keyword>
<dbReference type="EMBL" id="JBIRYI010000004">
    <property type="protein sequence ID" value="MFI2486924.1"/>
    <property type="molecule type" value="Genomic_DNA"/>
</dbReference>
<reference evidence="6 7" key="1">
    <citation type="submission" date="2024-10" db="EMBL/GenBank/DDBJ databases">
        <title>The Natural Products Discovery Center: Release of the First 8490 Sequenced Strains for Exploring Actinobacteria Biosynthetic Diversity.</title>
        <authorList>
            <person name="Kalkreuter E."/>
            <person name="Kautsar S.A."/>
            <person name="Yang D."/>
            <person name="Bader C.D."/>
            <person name="Teijaro C.N."/>
            <person name="Fluegel L."/>
            <person name="Davis C.M."/>
            <person name="Simpson J.R."/>
            <person name="Lauterbach L."/>
            <person name="Steele A.D."/>
            <person name="Gui C."/>
            <person name="Meng S."/>
            <person name="Li G."/>
            <person name="Viehrig K."/>
            <person name="Ye F."/>
            <person name="Su P."/>
            <person name="Kiefer A.F."/>
            <person name="Nichols A."/>
            <person name="Cepeda A.J."/>
            <person name="Yan W."/>
            <person name="Fan B."/>
            <person name="Jiang Y."/>
            <person name="Adhikari A."/>
            <person name="Zheng C.-J."/>
            <person name="Schuster L."/>
            <person name="Cowan T.M."/>
            <person name="Smanski M.J."/>
            <person name="Chevrette M.G."/>
            <person name="De Carvalho L.P.S."/>
            <person name="Shen B."/>
        </authorList>
    </citation>
    <scope>NUCLEOTIDE SEQUENCE [LARGE SCALE GENOMIC DNA]</scope>
    <source>
        <strain evidence="6 7">NPDC019481</strain>
    </source>
</reference>
<name>A0ABW7XHD9_9MICO</name>
<feature type="compositionally biased region" description="Low complexity" evidence="3">
    <location>
        <begin position="236"/>
        <end position="248"/>
    </location>
</feature>
<evidence type="ECO:0000256" key="2">
    <source>
        <dbReference type="ARBA" id="ARBA00023163"/>
    </source>
</evidence>
<accession>A0ABW7XHD9</accession>
<dbReference type="RefSeq" id="WP_397403252.1">
    <property type="nucleotide sequence ID" value="NZ_JBIRYI010000004.1"/>
</dbReference>